<keyword evidence="4" id="KW-1133">Transmembrane helix</keyword>
<dbReference type="InterPro" id="IPR001478">
    <property type="entry name" value="PDZ"/>
</dbReference>
<evidence type="ECO:0000256" key="2">
    <source>
        <dbReference type="ARBA" id="ARBA00022801"/>
    </source>
</evidence>
<comment type="caution">
    <text evidence="6">The sequence shown here is derived from an EMBL/GenBank/DDBJ whole genome shotgun (WGS) entry which is preliminary data.</text>
</comment>
<evidence type="ECO:0000256" key="4">
    <source>
        <dbReference type="SAM" id="Phobius"/>
    </source>
</evidence>
<dbReference type="Pfam" id="PF13365">
    <property type="entry name" value="Trypsin_2"/>
    <property type="match status" value="1"/>
</dbReference>
<dbReference type="PRINTS" id="PR00834">
    <property type="entry name" value="PROTEASES2C"/>
</dbReference>
<feature type="domain" description="PDZ" evidence="5">
    <location>
        <begin position="308"/>
        <end position="381"/>
    </location>
</feature>
<evidence type="ECO:0000313" key="6">
    <source>
        <dbReference type="EMBL" id="KKQ35083.1"/>
    </source>
</evidence>
<reference evidence="6 7" key="1">
    <citation type="journal article" date="2015" name="Nature">
        <title>rRNA introns, odd ribosomes, and small enigmatic genomes across a large radiation of phyla.</title>
        <authorList>
            <person name="Brown C.T."/>
            <person name="Hug L.A."/>
            <person name="Thomas B.C."/>
            <person name="Sharon I."/>
            <person name="Castelle C.J."/>
            <person name="Singh A."/>
            <person name="Wilkins M.J."/>
            <person name="Williams K.H."/>
            <person name="Banfield J.F."/>
        </authorList>
    </citation>
    <scope>NUCLEOTIDE SEQUENCE [LARGE SCALE GENOMIC DNA]</scope>
</reference>
<dbReference type="GO" id="GO:0004252">
    <property type="term" value="F:serine-type endopeptidase activity"/>
    <property type="evidence" value="ECO:0007669"/>
    <property type="project" value="InterPro"/>
</dbReference>
<evidence type="ECO:0000256" key="1">
    <source>
        <dbReference type="ARBA" id="ARBA00022670"/>
    </source>
</evidence>
<feature type="transmembrane region" description="Helical" evidence="4">
    <location>
        <begin position="21"/>
        <end position="44"/>
    </location>
</feature>
<evidence type="ECO:0000259" key="5">
    <source>
        <dbReference type="SMART" id="SM00228"/>
    </source>
</evidence>
<dbReference type="Gene3D" id="2.40.10.120">
    <property type="match status" value="1"/>
</dbReference>
<dbReference type="InterPro" id="IPR036034">
    <property type="entry name" value="PDZ_sf"/>
</dbReference>
<keyword evidence="2" id="KW-0378">Hydrolase</keyword>
<dbReference type="EMBL" id="LBTH01000036">
    <property type="protein sequence ID" value="KKQ35083.1"/>
    <property type="molecule type" value="Genomic_DNA"/>
</dbReference>
<dbReference type="SUPFAM" id="SSF50494">
    <property type="entry name" value="Trypsin-like serine proteases"/>
    <property type="match status" value="1"/>
</dbReference>
<dbReference type="AlphaFoldDB" id="A0A0G0GVQ9"/>
<dbReference type="GO" id="GO:0006508">
    <property type="term" value="P:proteolysis"/>
    <property type="evidence" value="ECO:0007669"/>
    <property type="project" value="UniProtKB-KW"/>
</dbReference>
<organism evidence="6 7">
    <name type="scientific">candidate division WS6 bacterium GW2011_GWA2_37_6</name>
    <dbReference type="NCBI Taxonomy" id="1619087"/>
    <lineage>
        <taxon>Bacteria</taxon>
        <taxon>Candidatus Dojkabacteria</taxon>
    </lineage>
</organism>
<dbReference type="PANTHER" id="PTHR43343">
    <property type="entry name" value="PEPTIDASE S12"/>
    <property type="match status" value="1"/>
</dbReference>
<dbReference type="SUPFAM" id="SSF50156">
    <property type="entry name" value="PDZ domain-like"/>
    <property type="match status" value="1"/>
</dbReference>
<dbReference type="InterPro" id="IPR051201">
    <property type="entry name" value="Chloro_Bact_Ser_Proteases"/>
</dbReference>
<sequence length="381" mass="40863">MKEEVYEKKKKGSTVKKFKRSIACCSIILFIVAIMVGIVGVFTATGHTKKWVCDVILEDSYIWEKIECSKDGVDSTSGNGQDNAKELEDLSSTKPDERVVAIVKLVQPSVVGIGVKGQNGDFGVVGTGFVVKDGLIATNHHVVSEIGLKYFVQVNGKGELLTVTDIYEDSNNDIAILKVSGAEGIEPLSLGDSSKLEVGQEVIAIGNPLGDLSGTVTKGIISALGRNVQVNQGDFFNSRLENFEGVIQTDAAINPGNSGGPLIDMNGRVIGINFATVNGAENLSFALPIDRVQSRLNELEQYGEFRIPYIGVQYIDKIVFVSNKSVVAVQVINVVPTSPAAKAGIKVGDFIIGFDGEDFSDKSFVDKVQDSKIGEKVKLEI</sequence>
<keyword evidence="1" id="KW-0645">Protease</keyword>
<dbReference type="InterPro" id="IPR009003">
    <property type="entry name" value="Peptidase_S1_PA"/>
</dbReference>
<accession>A0A0G0GVQ9</accession>
<dbReference type="Gene3D" id="2.30.42.10">
    <property type="match status" value="1"/>
</dbReference>
<evidence type="ECO:0000313" key="7">
    <source>
        <dbReference type="Proteomes" id="UP000034852"/>
    </source>
</evidence>
<name>A0A0G0GVQ9_9BACT</name>
<dbReference type="InterPro" id="IPR001940">
    <property type="entry name" value="Peptidase_S1C"/>
</dbReference>
<dbReference type="SMART" id="SM00228">
    <property type="entry name" value="PDZ"/>
    <property type="match status" value="1"/>
</dbReference>
<dbReference type="Proteomes" id="UP000034852">
    <property type="component" value="Unassembled WGS sequence"/>
</dbReference>
<gene>
    <name evidence="6" type="ORF">US52_C0036G0001</name>
</gene>
<proteinExistence type="predicted"/>
<feature type="region of interest" description="Disordered" evidence="3">
    <location>
        <begin position="71"/>
        <end position="92"/>
    </location>
</feature>
<dbReference type="Pfam" id="PF13180">
    <property type="entry name" value="PDZ_2"/>
    <property type="match status" value="1"/>
</dbReference>
<feature type="non-terminal residue" evidence="6">
    <location>
        <position position="381"/>
    </location>
</feature>
<dbReference type="PANTHER" id="PTHR43343:SF3">
    <property type="entry name" value="PROTEASE DO-LIKE 8, CHLOROPLASTIC"/>
    <property type="match status" value="1"/>
</dbReference>
<evidence type="ECO:0000256" key="3">
    <source>
        <dbReference type="SAM" id="MobiDB-lite"/>
    </source>
</evidence>
<protein>
    <recommendedName>
        <fullName evidence="5">PDZ domain-containing protein</fullName>
    </recommendedName>
</protein>
<keyword evidence="4" id="KW-0472">Membrane</keyword>
<keyword evidence="4" id="KW-0812">Transmembrane</keyword>